<dbReference type="EMBL" id="MCOG01000208">
    <property type="protein sequence ID" value="ORY25776.1"/>
    <property type="molecule type" value="Genomic_DNA"/>
</dbReference>
<evidence type="ECO:0000313" key="2">
    <source>
        <dbReference type="Proteomes" id="UP000193920"/>
    </source>
</evidence>
<dbReference type="PANTHER" id="PTHR48098">
    <property type="entry name" value="ENTEROCHELIN ESTERASE-RELATED"/>
    <property type="match status" value="1"/>
</dbReference>
<dbReference type="InterPro" id="IPR000801">
    <property type="entry name" value="Esterase-like"/>
</dbReference>
<comment type="caution">
    <text evidence="1">The sequence shown here is derived from an EMBL/GenBank/DDBJ whole genome shotgun (WGS) entry which is preliminary data.</text>
</comment>
<dbReference type="InterPro" id="IPR050583">
    <property type="entry name" value="Mycobacterial_A85_antigen"/>
</dbReference>
<protein>
    <submittedName>
        <fullName evidence="1">Alpha/beta-hydrolase</fullName>
    </submittedName>
</protein>
<sequence>MSKAKIVNPNLGHANDKAEGVTVEKKSYYSNITKGYRKLNVVLPPNYSTEKKYPVLYLLHGIYGDEDSMLNNGMGTLNVPANLAKENKAKEMIIVLPNEVALLPGTDPNITKNFSLEHLKVYDNFINELLNNIMPFIEYEYSVATGRDNTAIAGFSMGGRTALYIGYTRPDLFGYVAGFSPAWGLTPGGMDILPGVFPRDEDFKIQNPSEYTPYVTLISTGTADGVVEDYPASYHEILEKNQQNHIWIEIEGADHDESAVIVGLYNFVATLFGILN</sequence>
<name>A0A1Y2ATF8_9FUNG</name>
<dbReference type="Pfam" id="PF00756">
    <property type="entry name" value="Esterase"/>
    <property type="match status" value="1"/>
</dbReference>
<gene>
    <name evidence="1" type="ORF">LY90DRAFT_427496</name>
</gene>
<dbReference type="Proteomes" id="UP000193920">
    <property type="component" value="Unassembled WGS sequence"/>
</dbReference>
<keyword evidence="1" id="KW-0378">Hydrolase</keyword>
<dbReference type="OrthoDB" id="2107086at2759"/>
<evidence type="ECO:0000313" key="1">
    <source>
        <dbReference type="EMBL" id="ORY25776.1"/>
    </source>
</evidence>
<accession>A0A1Y2ATF8</accession>
<dbReference type="PANTHER" id="PTHR48098:SF6">
    <property type="entry name" value="FERRI-BACILLIBACTIN ESTERASE BESA"/>
    <property type="match status" value="1"/>
</dbReference>
<dbReference type="InterPro" id="IPR029058">
    <property type="entry name" value="AB_hydrolase_fold"/>
</dbReference>
<reference evidence="1 2" key="1">
    <citation type="submission" date="2016-08" db="EMBL/GenBank/DDBJ databases">
        <title>A Parts List for Fungal Cellulosomes Revealed by Comparative Genomics.</title>
        <authorList>
            <consortium name="DOE Joint Genome Institute"/>
            <person name="Haitjema C.H."/>
            <person name="Gilmore S.P."/>
            <person name="Henske J.K."/>
            <person name="Solomon K.V."/>
            <person name="De Groot R."/>
            <person name="Kuo A."/>
            <person name="Mondo S.J."/>
            <person name="Salamov A.A."/>
            <person name="Labutti K."/>
            <person name="Zhao Z."/>
            <person name="Chiniquy J."/>
            <person name="Barry K."/>
            <person name="Brewer H.M."/>
            <person name="Purvine S.O."/>
            <person name="Wright A.T."/>
            <person name="Boxma B."/>
            <person name="Van Alen T."/>
            <person name="Hackstein J.H."/>
            <person name="Baker S.E."/>
            <person name="Grigoriev I.V."/>
            <person name="O'Malley M.A."/>
        </authorList>
    </citation>
    <scope>NUCLEOTIDE SEQUENCE [LARGE SCALE GENOMIC DNA]</scope>
    <source>
        <strain evidence="1 2">G1</strain>
    </source>
</reference>
<keyword evidence="2" id="KW-1185">Reference proteome</keyword>
<organism evidence="1 2">
    <name type="scientific">Neocallimastix californiae</name>
    <dbReference type="NCBI Taxonomy" id="1754190"/>
    <lineage>
        <taxon>Eukaryota</taxon>
        <taxon>Fungi</taxon>
        <taxon>Fungi incertae sedis</taxon>
        <taxon>Chytridiomycota</taxon>
        <taxon>Chytridiomycota incertae sedis</taxon>
        <taxon>Neocallimastigomycetes</taxon>
        <taxon>Neocallimastigales</taxon>
        <taxon>Neocallimastigaceae</taxon>
        <taxon>Neocallimastix</taxon>
    </lineage>
</organism>
<dbReference type="SUPFAM" id="SSF53474">
    <property type="entry name" value="alpha/beta-Hydrolases"/>
    <property type="match status" value="1"/>
</dbReference>
<proteinExistence type="predicted"/>
<dbReference type="Gene3D" id="3.40.50.1820">
    <property type="entry name" value="alpha/beta hydrolase"/>
    <property type="match status" value="1"/>
</dbReference>
<dbReference type="GO" id="GO:0016787">
    <property type="term" value="F:hydrolase activity"/>
    <property type="evidence" value="ECO:0007669"/>
    <property type="project" value="UniProtKB-KW"/>
</dbReference>
<dbReference type="AlphaFoldDB" id="A0A1Y2ATF8"/>
<dbReference type="STRING" id="1754190.A0A1Y2ATF8"/>